<feature type="region of interest" description="Disordered" evidence="1">
    <location>
        <begin position="254"/>
        <end position="294"/>
    </location>
</feature>
<evidence type="ECO:0000313" key="3">
    <source>
        <dbReference type="Proteomes" id="UP000190274"/>
    </source>
</evidence>
<proteinExistence type="predicted"/>
<feature type="compositionally biased region" description="Polar residues" evidence="1">
    <location>
        <begin position="276"/>
        <end position="285"/>
    </location>
</feature>
<feature type="region of interest" description="Disordered" evidence="1">
    <location>
        <begin position="112"/>
        <end position="156"/>
    </location>
</feature>
<feature type="region of interest" description="Disordered" evidence="1">
    <location>
        <begin position="311"/>
        <end position="352"/>
    </location>
</feature>
<feature type="compositionally biased region" description="Polar residues" evidence="1">
    <location>
        <begin position="178"/>
        <end position="189"/>
    </location>
</feature>
<gene>
    <name evidence="2" type="ORF">LADA_0F04390G</name>
</gene>
<feature type="region of interest" description="Disordered" evidence="1">
    <location>
        <begin position="373"/>
        <end position="402"/>
    </location>
</feature>
<evidence type="ECO:0000313" key="2">
    <source>
        <dbReference type="EMBL" id="SCU90482.1"/>
    </source>
</evidence>
<feature type="compositionally biased region" description="Acidic residues" evidence="1">
    <location>
        <begin position="441"/>
        <end position="459"/>
    </location>
</feature>
<feature type="region of interest" description="Disordered" evidence="1">
    <location>
        <begin position="209"/>
        <end position="228"/>
    </location>
</feature>
<feature type="compositionally biased region" description="Polar residues" evidence="1">
    <location>
        <begin position="112"/>
        <end position="127"/>
    </location>
</feature>
<feature type="region of interest" description="Disordered" evidence="1">
    <location>
        <begin position="433"/>
        <end position="459"/>
    </location>
</feature>
<feature type="region of interest" description="Disordered" evidence="1">
    <location>
        <begin position="170"/>
        <end position="200"/>
    </location>
</feature>
<dbReference type="Proteomes" id="UP000190274">
    <property type="component" value="Chromosome F"/>
</dbReference>
<feature type="compositionally biased region" description="Basic and acidic residues" evidence="1">
    <location>
        <begin position="332"/>
        <end position="342"/>
    </location>
</feature>
<feature type="compositionally biased region" description="Low complexity" evidence="1">
    <location>
        <begin position="259"/>
        <end position="275"/>
    </location>
</feature>
<sequence>MSSSQYTCSDFTPRASATVADNASVNSFGSSIRDLGPRSGLDPRARSTSDLFEVPNQRIRPKPYKRSSTPAIAAQRNHPNLSLIPEQQHIQPQLMHSLTPYQKQRRRMKNSFQFPNGESFTPKQKSTKSFDLKPDAGRFENPRQHKPGHLPKSVSCSNFRSAAPRADFASPARVPMSESRSGSFSNALSPSGHLPPYNRFHKSASMSRIAPLSQQVRQPPSMPQTFAGKNRSITSLQSVPSHLTCDFNNNSIPKTQAVSSNNSSTNSSNSLKSENVVSSNTSTDASEPPLKSMTPLKGNVAYSLYAHAPKTSSSLHNSSMPKRESVALNSPKKGDSTPKETPKPSSSKGVKRSASYRIGAFFKKFLPFKKSATSNPDAKFKPVPHTKPLPKTSKEASFATPKISVSRPSLSSSYVNKLTIADEELGTRGKAVAHKSHLEGPEIDDANDGDNEGDDEDDEDDQLLDIDLVFDSLLLKNDHPVPKPLSYINAIEKASMTEGSDFQGVEQKNEEFVDNNVDYQLVQEFSRLGNFITDETSERRRSGAVSPPPRSLKRPLFASKASVAGFYRQSGERVDKISLDLRLDHSLKKDWEFIHYDAVISASLSEDKAAVKKLRFGHAIYVKDTYASQEYERSDKKFIRGRRRMMQTQNMAFIDAVKSQLNEFKKSEMKVHGDSVQNTHYFL</sequence>
<dbReference type="EMBL" id="LT598458">
    <property type="protein sequence ID" value="SCU90482.1"/>
    <property type="molecule type" value="Genomic_DNA"/>
</dbReference>
<evidence type="ECO:0000256" key="1">
    <source>
        <dbReference type="SAM" id="MobiDB-lite"/>
    </source>
</evidence>
<dbReference type="OrthoDB" id="5563016at2759"/>
<feature type="compositionally biased region" description="Polar residues" evidence="1">
    <location>
        <begin position="311"/>
        <end position="320"/>
    </location>
</feature>
<dbReference type="AlphaFoldDB" id="A0A1G4JJ58"/>
<protein>
    <submittedName>
        <fullName evidence="2">LADA_0F04390g1_1</fullName>
    </submittedName>
</protein>
<keyword evidence="3" id="KW-1185">Reference proteome</keyword>
<feature type="compositionally biased region" description="Basic and acidic residues" evidence="1">
    <location>
        <begin position="128"/>
        <end position="143"/>
    </location>
</feature>
<reference evidence="2 3" key="1">
    <citation type="submission" date="2016-03" db="EMBL/GenBank/DDBJ databases">
        <authorList>
            <person name="Devillers H."/>
        </authorList>
    </citation>
    <scope>NUCLEOTIDE SEQUENCE [LARGE SCALE GENOMIC DNA]</scope>
    <source>
        <strain evidence="2">CBS 10888</strain>
    </source>
</reference>
<accession>A0A1G4JJ58</accession>
<feature type="region of interest" description="Disordered" evidence="1">
    <location>
        <begin position="27"/>
        <end position="70"/>
    </location>
</feature>
<organism evidence="2 3">
    <name type="scientific">Lachancea dasiensis</name>
    <dbReference type="NCBI Taxonomy" id="1072105"/>
    <lineage>
        <taxon>Eukaryota</taxon>
        <taxon>Fungi</taxon>
        <taxon>Dikarya</taxon>
        <taxon>Ascomycota</taxon>
        <taxon>Saccharomycotina</taxon>
        <taxon>Saccharomycetes</taxon>
        <taxon>Saccharomycetales</taxon>
        <taxon>Saccharomycetaceae</taxon>
        <taxon>Lachancea</taxon>
    </lineage>
</organism>
<name>A0A1G4JJ58_9SACH</name>